<sequence>MLLRTEQPRGLRRNNARSEYTSARRQGALPLHSGGGPDCIFPGSPLGRALTLSCSLGECWSCAFEPRFPPTTIKLGRPPTPLLHFLASSSERTGRPGTRPRRAVNELFIWPSLSPPTRLGEARDHDRDGPLSFPPYPPLRPPGATRQTRGRPGPGPLAPLWLWAARRRLNGVRSCHG</sequence>
<feature type="region of interest" description="Disordered" evidence="1">
    <location>
        <begin position="1"/>
        <end position="33"/>
    </location>
</feature>
<feature type="region of interest" description="Disordered" evidence="1">
    <location>
        <begin position="118"/>
        <end position="156"/>
    </location>
</feature>
<evidence type="ECO:0000313" key="3">
    <source>
        <dbReference type="Proteomes" id="UP001221898"/>
    </source>
</evidence>
<proteinExistence type="predicted"/>
<dbReference type="EMBL" id="JAINUG010000130">
    <property type="protein sequence ID" value="KAJ8394054.1"/>
    <property type="molecule type" value="Genomic_DNA"/>
</dbReference>
<dbReference type="AlphaFoldDB" id="A0AAD7S149"/>
<name>A0AAD7S149_9TELE</name>
<comment type="caution">
    <text evidence="2">The sequence shown here is derived from an EMBL/GenBank/DDBJ whole genome shotgun (WGS) entry which is preliminary data.</text>
</comment>
<keyword evidence="3" id="KW-1185">Reference proteome</keyword>
<feature type="compositionally biased region" description="Pro residues" evidence="1">
    <location>
        <begin position="132"/>
        <end position="141"/>
    </location>
</feature>
<evidence type="ECO:0000313" key="2">
    <source>
        <dbReference type="EMBL" id="KAJ8394054.1"/>
    </source>
</evidence>
<reference evidence="2" key="1">
    <citation type="journal article" date="2023" name="Science">
        <title>Genome structures resolve the early diversification of teleost fishes.</title>
        <authorList>
            <person name="Parey E."/>
            <person name="Louis A."/>
            <person name="Montfort J."/>
            <person name="Bouchez O."/>
            <person name="Roques C."/>
            <person name="Iampietro C."/>
            <person name="Lluch J."/>
            <person name="Castinel A."/>
            <person name="Donnadieu C."/>
            <person name="Desvignes T."/>
            <person name="Floi Bucao C."/>
            <person name="Jouanno E."/>
            <person name="Wen M."/>
            <person name="Mejri S."/>
            <person name="Dirks R."/>
            <person name="Jansen H."/>
            <person name="Henkel C."/>
            <person name="Chen W.J."/>
            <person name="Zahm M."/>
            <person name="Cabau C."/>
            <person name="Klopp C."/>
            <person name="Thompson A.W."/>
            <person name="Robinson-Rechavi M."/>
            <person name="Braasch I."/>
            <person name="Lecointre G."/>
            <person name="Bobe J."/>
            <person name="Postlethwait J.H."/>
            <person name="Berthelot C."/>
            <person name="Roest Crollius H."/>
            <person name="Guiguen Y."/>
        </authorList>
    </citation>
    <scope>NUCLEOTIDE SEQUENCE</scope>
    <source>
        <strain evidence="2">NC1722</strain>
    </source>
</reference>
<evidence type="ECO:0000256" key="1">
    <source>
        <dbReference type="SAM" id="MobiDB-lite"/>
    </source>
</evidence>
<dbReference type="Proteomes" id="UP001221898">
    <property type="component" value="Unassembled WGS sequence"/>
</dbReference>
<organism evidence="2 3">
    <name type="scientific">Aldrovandia affinis</name>
    <dbReference type="NCBI Taxonomy" id="143900"/>
    <lineage>
        <taxon>Eukaryota</taxon>
        <taxon>Metazoa</taxon>
        <taxon>Chordata</taxon>
        <taxon>Craniata</taxon>
        <taxon>Vertebrata</taxon>
        <taxon>Euteleostomi</taxon>
        <taxon>Actinopterygii</taxon>
        <taxon>Neopterygii</taxon>
        <taxon>Teleostei</taxon>
        <taxon>Notacanthiformes</taxon>
        <taxon>Halosauridae</taxon>
        <taxon>Aldrovandia</taxon>
    </lineage>
</organism>
<protein>
    <submittedName>
        <fullName evidence="2">Uncharacterized protein</fullName>
    </submittedName>
</protein>
<gene>
    <name evidence="2" type="ORF">AAFF_G00053980</name>
</gene>
<accession>A0AAD7S149</accession>
<feature type="compositionally biased region" description="Basic and acidic residues" evidence="1">
    <location>
        <begin position="120"/>
        <end position="129"/>
    </location>
</feature>